<dbReference type="EMBL" id="KZ857468">
    <property type="protein sequence ID" value="RDX43244.1"/>
    <property type="molecule type" value="Genomic_DNA"/>
</dbReference>
<gene>
    <name evidence="1" type="ORF">OH76DRAFT_1488027</name>
</gene>
<name>A0A371CSH6_9APHY</name>
<proteinExistence type="predicted"/>
<evidence type="ECO:0000313" key="1">
    <source>
        <dbReference type="EMBL" id="RDX43244.1"/>
    </source>
</evidence>
<organism evidence="1 2">
    <name type="scientific">Lentinus brumalis</name>
    <dbReference type="NCBI Taxonomy" id="2498619"/>
    <lineage>
        <taxon>Eukaryota</taxon>
        <taxon>Fungi</taxon>
        <taxon>Dikarya</taxon>
        <taxon>Basidiomycota</taxon>
        <taxon>Agaricomycotina</taxon>
        <taxon>Agaricomycetes</taxon>
        <taxon>Polyporales</taxon>
        <taxon>Polyporaceae</taxon>
        <taxon>Lentinus</taxon>
    </lineage>
</organism>
<dbReference type="Proteomes" id="UP000256964">
    <property type="component" value="Unassembled WGS sequence"/>
</dbReference>
<dbReference type="OrthoDB" id="2798260at2759"/>
<dbReference type="AlphaFoldDB" id="A0A371CSH6"/>
<evidence type="ECO:0008006" key="3">
    <source>
        <dbReference type="Google" id="ProtNLM"/>
    </source>
</evidence>
<sequence>MADTLPSQVDVCLRVPIEVWEHVIEAAYNERYGEVPVAFATLCSCALVCRVWRPCAQKVLFNYVVLRDKAALYRFAELVDAYPKLGTYVRMLALRGYLHVPYSPAVLFLTALGRRLTNLSALSIHGFDDDEKAAHPLPEGHKELPCLPFHRYFPSLLTSVSHIRRLSLRDVRFASFGDFARFLSALCNLGDLFCTRISWSVLGVDPACFNSGETFLPNLRTLLSYDRLLSGLGASLCEFRIKFPNNLPALRVDHPDVKQETPSLALDLRYFPRLDRLICILAPFPHPDKQTHEPLRDTLLSWVLESGDEVGDISPRQRCLCLVPAYRDDYTREEFVALLRTMGPIVEGALCRKEIAGVDLGHQVGEETDNQPMTDPCRATLVVEWLSDRLEWEEWWRTAIAGCFPTLSRWNRLHVDSTNTRLPTQKWRDYDETPQDYDRRRRKQYAIDAVFSSSMGRPSPIGRRRASI</sequence>
<evidence type="ECO:0000313" key="2">
    <source>
        <dbReference type="Proteomes" id="UP000256964"/>
    </source>
</evidence>
<reference evidence="1 2" key="1">
    <citation type="journal article" date="2018" name="Biotechnol. Biofuels">
        <title>Integrative visual omics of the white-rot fungus Polyporus brumalis exposes the biotechnological potential of its oxidative enzymes for delignifying raw plant biomass.</title>
        <authorList>
            <person name="Miyauchi S."/>
            <person name="Rancon A."/>
            <person name="Drula E."/>
            <person name="Hage H."/>
            <person name="Chaduli D."/>
            <person name="Favel A."/>
            <person name="Grisel S."/>
            <person name="Henrissat B."/>
            <person name="Herpoel-Gimbert I."/>
            <person name="Ruiz-Duenas F.J."/>
            <person name="Chevret D."/>
            <person name="Hainaut M."/>
            <person name="Lin J."/>
            <person name="Wang M."/>
            <person name="Pangilinan J."/>
            <person name="Lipzen A."/>
            <person name="Lesage-Meessen L."/>
            <person name="Navarro D."/>
            <person name="Riley R."/>
            <person name="Grigoriev I.V."/>
            <person name="Zhou S."/>
            <person name="Raouche S."/>
            <person name="Rosso M.N."/>
        </authorList>
    </citation>
    <scope>NUCLEOTIDE SEQUENCE [LARGE SCALE GENOMIC DNA]</scope>
    <source>
        <strain evidence="1 2">BRFM 1820</strain>
    </source>
</reference>
<protein>
    <recommendedName>
        <fullName evidence="3">F-box domain-containing protein</fullName>
    </recommendedName>
</protein>
<keyword evidence="2" id="KW-1185">Reference proteome</keyword>
<dbReference type="Gene3D" id="3.80.10.10">
    <property type="entry name" value="Ribonuclease Inhibitor"/>
    <property type="match status" value="1"/>
</dbReference>
<accession>A0A371CSH6</accession>
<dbReference type="InterPro" id="IPR032675">
    <property type="entry name" value="LRR_dom_sf"/>
</dbReference>